<dbReference type="RefSeq" id="WP_205720457.1">
    <property type="nucleotide sequence ID" value="NZ_CP070608.1"/>
</dbReference>
<gene>
    <name evidence="3" type="ORF">JR347_09955</name>
</gene>
<feature type="transmembrane region" description="Helical" evidence="2">
    <location>
        <begin position="59"/>
        <end position="79"/>
    </location>
</feature>
<keyword evidence="2" id="KW-0472">Membrane</keyword>
<evidence type="ECO:0000313" key="4">
    <source>
        <dbReference type="Proteomes" id="UP000662783"/>
    </source>
</evidence>
<dbReference type="GO" id="GO:0008137">
    <property type="term" value="F:NADH dehydrogenase (ubiquinone) activity"/>
    <property type="evidence" value="ECO:0007669"/>
    <property type="project" value="UniProtKB-UniRule"/>
</dbReference>
<dbReference type="Proteomes" id="UP000662783">
    <property type="component" value="Chromosome"/>
</dbReference>
<evidence type="ECO:0000256" key="2">
    <source>
        <dbReference type="RuleBase" id="RU004429"/>
    </source>
</evidence>
<dbReference type="EMBL" id="CP070608">
    <property type="protein sequence ID" value="QSE95944.1"/>
    <property type="molecule type" value="Genomic_DNA"/>
</dbReference>
<keyword evidence="2" id="KW-0520">NAD</keyword>
<keyword evidence="2" id="KW-0812">Transmembrane</keyword>
<keyword evidence="2" id="KW-0874">Quinone</keyword>
<name>A0A974WE74_9BACT</name>
<accession>A0A974WE74</accession>
<feature type="transmembrane region" description="Helical" evidence="2">
    <location>
        <begin position="133"/>
        <end position="158"/>
    </location>
</feature>
<comment type="subcellular location">
    <subcellularLocation>
        <location evidence="2">Cell membrane</location>
        <topology evidence="2">Multi-pass membrane protein</topology>
    </subcellularLocation>
</comment>
<feature type="transmembrane region" description="Helical" evidence="2">
    <location>
        <begin position="6"/>
        <end position="22"/>
    </location>
</feature>
<keyword evidence="2" id="KW-1003">Cell membrane</keyword>
<dbReference type="EC" id="7.1.1.-" evidence="2"/>
<comment type="similarity">
    <text evidence="1 2">Belongs to the complex I subunit 6 family.</text>
</comment>
<dbReference type="KEGG" id="fuv:JR347_09955"/>
<dbReference type="PANTHER" id="PTHR33269:SF17">
    <property type="entry name" value="NADH-UBIQUINONE OXIDOREDUCTASE CHAIN 6"/>
    <property type="match status" value="1"/>
</dbReference>
<organism evidence="3 4">
    <name type="scientific">Fulvivirga lutea</name>
    <dbReference type="NCBI Taxonomy" id="2810512"/>
    <lineage>
        <taxon>Bacteria</taxon>
        <taxon>Pseudomonadati</taxon>
        <taxon>Bacteroidota</taxon>
        <taxon>Cytophagia</taxon>
        <taxon>Cytophagales</taxon>
        <taxon>Fulvivirgaceae</taxon>
        <taxon>Fulvivirga</taxon>
    </lineage>
</organism>
<reference evidence="3" key="1">
    <citation type="submission" date="2021-02" db="EMBL/GenBank/DDBJ databases">
        <title>Fulvivirga sp. S481 isolated from sea water.</title>
        <authorList>
            <person name="Bae S.S."/>
            <person name="Baek K."/>
        </authorList>
    </citation>
    <scope>NUCLEOTIDE SEQUENCE</scope>
    <source>
        <strain evidence="3">S481</strain>
    </source>
</reference>
<keyword evidence="4" id="KW-1185">Reference proteome</keyword>
<keyword evidence="2" id="KW-1133">Transmembrane helix</keyword>
<dbReference type="InterPro" id="IPR042106">
    <property type="entry name" value="Nuo/plastoQ_OxRdtase_6_NuoJ"/>
</dbReference>
<feature type="transmembrane region" description="Helical" evidence="2">
    <location>
        <begin position="91"/>
        <end position="113"/>
    </location>
</feature>
<dbReference type="GO" id="GO:0048038">
    <property type="term" value="F:quinone binding"/>
    <property type="evidence" value="ECO:0007669"/>
    <property type="project" value="UniProtKB-UniRule"/>
</dbReference>
<dbReference type="InterPro" id="IPR001457">
    <property type="entry name" value="NADH_UbQ/plastoQ_OxRdtase_su6"/>
</dbReference>
<dbReference type="GO" id="GO:0005886">
    <property type="term" value="C:plasma membrane"/>
    <property type="evidence" value="ECO:0007669"/>
    <property type="project" value="UniProtKB-SubCell"/>
</dbReference>
<proteinExistence type="inferred from homology"/>
<dbReference type="PANTHER" id="PTHR33269">
    <property type="entry name" value="NADH-UBIQUINONE OXIDOREDUCTASE CHAIN 6"/>
    <property type="match status" value="1"/>
</dbReference>
<protein>
    <recommendedName>
        <fullName evidence="2">NADH-quinone oxidoreductase subunit J</fullName>
        <ecNumber evidence="2">7.1.1.-</ecNumber>
    </recommendedName>
</protein>
<feature type="transmembrane region" description="Helical" evidence="2">
    <location>
        <begin position="27"/>
        <end position="47"/>
    </location>
</feature>
<dbReference type="Gene3D" id="1.20.120.1200">
    <property type="entry name" value="NADH-ubiquinone/plastoquinone oxidoreductase chain 6, subunit NuoJ"/>
    <property type="match status" value="1"/>
</dbReference>
<evidence type="ECO:0000256" key="1">
    <source>
        <dbReference type="ARBA" id="ARBA00005698"/>
    </source>
</evidence>
<dbReference type="AlphaFoldDB" id="A0A974WE74"/>
<comment type="catalytic activity">
    <reaction evidence="2">
        <text>a quinone + NADH + 5 H(+)(in) = a quinol + NAD(+) + 4 H(+)(out)</text>
        <dbReference type="Rhea" id="RHEA:57888"/>
        <dbReference type="ChEBI" id="CHEBI:15378"/>
        <dbReference type="ChEBI" id="CHEBI:24646"/>
        <dbReference type="ChEBI" id="CHEBI:57540"/>
        <dbReference type="ChEBI" id="CHEBI:57945"/>
        <dbReference type="ChEBI" id="CHEBI:132124"/>
    </reaction>
</comment>
<comment type="function">
    <text evidence="2">NDH-1 shuttles electrons from NADH, via FMN and iron-sulfur (Fe-S) centers, to quinones in the respiratory chain. Couples the redox reaction to proton translocation (for every two electrons transferred, four hydrogen ions are translocated across the cytoplasmic membrane), and thus conserves the redox energy in a proton gradient.</text>
</comment>
<evidence type="ECO:0000313" key="3">
    <source>
        <dbReference type="EMBL" id="QSE95944.1"/>
    </source>
</evidence>
<sequence length="164" mass="17674">MSDWLIYFLGFIAILSACYVLFTSNLLYAAFSLVVTFISIALLYLALGAEFIAVTQIMIYVGGIIVLIIFGVMLTNKLGNEPPQSGSHNKFIAGLISASIFGLLCYAIVQINFSNDKVSGSLYNIKQIGQGLFTDYLLVFELAGILLLVALIGASVIASKKDTV</sequence>
<dbReference type="Pfam" id="PF00499">
    <property type="entry name" value="Oxidored_q3"/>
    <property type="match status" value="1"/>
</dbReference>